<keyword evidence="2" id="KW-1133">Transmembrane helix</keyword>
<organism evidence="6 7">
    <name type="scientific">Microbacterium alkaliflavum</name>
    <dbReference type="NCBI Taxonomy" id="3248839"/>
    <lineage>
        <taxon>Bacteria</taxon>
        <taxon>Bacillati</taxon>
        <taxon>Actinomycetota</taxon>
        <taxon>Actinomycetes</taxon>
        <taxon>Micrococcales</taxon>
        <taxon>Microbacteriaceae</taxon>
        <taxon>Microbacterium</taxon>
    </lineage>
</organism>
<proteinExistence type="predicted"/>
<feature type="compositionally biased region" description="Low complexity" evidence="1">
    <location>
        <begin position="639"/>
        <end position="659"/>
    </location>
</feature>
<gene>
    <name evidence="6" type="ORF">ACH3VR_02795</name>
</gene>
<dbReference type="RefSeq" id="WP_396639223.1">
    <property type="nucleotide sequence ID" value="NZ_JBIQWL010000001.1"/>
</dbReference>
<feature type="compositionally biased region" description="Gly residues" evidence="1">
    <location>
        <begin position="660"/>
        <end position="679"/>
    </location>
</feature>
<feature type="chain" id="PRO_5045498971" evidence="3">
    <location>
        <begin position="30"/>
        <end position="679"/>
    </location>
</feature>
<evidence type="ECO:0000313" key="6">
    <source>
        <dbReference type="EMBL" id="MFH8249282.1"/>
    </source>
</evidence>
<evidence type="ECO:0000256" key="1">
    <source>
        <dbReference type="SAM" id="MobiDB-lite"/>
    </source>
</evidence>
<comment type="caution">
    <text evidence="6">The sequence shown here is derived from an EMBL/GenBank/DDBJ whole genome shotgun (WGS) entry which is preliminary data.</text>
</comment>
<name>A0ABW7Q366_9MICO</name>
<feature type="transmembrane region" description="Helical" evidence="2">
    <location>
        <begin position="297"/>
        <end position="319"/>
    </location>
</feature>
<feature type="domain" description="DUF2207" evidence="4">
    <location>
        <begin position="85"/>
        <end position="201"/>
    </location>
</feature>
<keyword evidence="7" id="KW-1185">Reference proteome</keyword>
<dbReference type="EMBL" id="JBIQWL010000001">
    <property type="protein sequence ID" value="MFH8249282.1"/>
    <property type="molecule type" value="Genomic_DNA"/>
</dbReference>
<dbReference type="Proteomes" id="UP001610861">
    <property type="component" value="Unassembled WGS sequence"/>
</dbReference>
<keyword evidence="3" id="KW-0732">Signal</keyword>
<dbReference type="Pfam" id="PF09972">
    <property type="entry name" value="DUF2207"/>
    <property type="match status" value="1"/>
</dbReference>
<dbReference type="InterPro" id="IPR048389">
    <property type="entry name" value="YciQ-like_C"/>
</dbReference>
<evidence type="ECO:0000259" key="5">
    <source>
        <dbReference type="Pfam" id="PF20990"/>
    </source>
</evidence>
<accession>A0ABW7Q366</accession>
<feature type="domain" description="Predicted membrane protein YciQ-like C-terminal" evidence="5">
    <location>
        <begin position="328"/>
        <end position="597"/>
    </location>
</feature>
<feature type="transmembrane region" description="Helical" evidence="2">
    <location>
        <begin position="454"/>
        <end position="476"/>
    </location>
</feature>
<reference evidence="6 7" key="1">
    <citation type="submission" date="2024-09" db="EMBL/GenBank/DDBJ databases">
        <authorList>
            <person name="Pan X."/>
        </authorList>
    </citation>
    <scope>NUCLEOTIDE SEQUENCE [LARGE SCALE GENOMIC DNA]</scope>
    <source>
        <strain evidence="6 7">B2969</strain>
    </source>
</reference>
<evidence type="ECO:0000259" key="4">
    <source>
        <dbReference type="Pfam" id="PF09972"/>
    </source>
</evidence>
<dbReference type="InterPro" id="IPR018702">
    <property type="entry name" value="DUF2207"/>
</dbReference>
<feature type="transmembrane region" description="Helical" evidence="2">
    <location>
        <begin position="488"/>
        <end position="512"/>
    </location>
</feature>
<feature type="signal peptide" evidence="3">
    <location>
        <begin position="1"/>
        <end position="29"/>
    </location>
</feature>
<evidence type="ECO:0000313" key="7">
    <source>
        <dbReference type="Proteomes" id="UP001610861"/>
    </source>
</evidence>
<sequence>MGLSTAARASAVVVLAGVLALVASPAASAVAEPTARAIGMDATAAPAAASLDTAVRAGVDDFTYDSLTADYWLVRAADGESELYTTETIVARFPEADQNKGIVRRIPLSESGIDLGTSVVNVTGAGGAPIAWWTEQDEDNVYVLTGDDSYVHGQQTYVISYTMHDVVLRYADTGADEFYWDVLSTDHAQPFGTVTASVHVAGDAADGLMAGRVFCYRGPVGATNRCEIDGPQPDVAWPDDVSAWAFSQSGRDAAPGAVLFTATDTEFGPDEAMTAAIGFAQRTFAAPTPPPPPPYPWWEWVLPALGLLAGFGGLVFILVMKAFLRRNPDDSPVVVQYTPPVDESPTLSAGVLGVPARALAAHVVDLAVRDKVEITAKGDRAEPDDFSVVLRDTGGLEHDDRRIITTLYGKDAAPGDRVDLGEFASNPPVRAVTYVRRIDDATVDRGYRGKTPGWVGVVRGILTFGGFIVAMLLLFLQSGVPSVLTDLGVLGGWINLLSIVSAFGAFILLPFFSMPKTTLTRAGGRHKTYLDGIREYLRLAEEDRLRAAQSPQTADLVSSGRRAFGDAADRPGVDVVNLYERLLPYAVLFGMERQWIEVIRSAAVIEVTTSRLALFDSIRTDSLSDASRSIGHLAATPVSSGGSSSSSSSSFSSSWSSSGGSSGGGFSGGGGGGGGFGGR</sequence>
<protein>
    <submittedName>
        <fullName evidence="6">DUF2207 domain-containing protein</fullName>
    </submittedName>
</protein>
<keyword evidence="2" id="KW-0472">Membrane</keyword>
<keyword evidence="2" id="KW-0812">Transmembrane</keyword>
<evidence type="ECO:0000256" key="2">
    <source>
        <dbReference type="SAM" id="Phobius"/>
    </source>
</evidence>
<dbReference type="Pfam" id="PF20990">
    <property type="entry name" value="DUF2207_C"/>
    <property type="match status" value="1"/>
</dbReference>
<feature type="region of interest" description="Disordered" evidence="1">
    <location>
        <begin position="635"/>
        <end position="679"/>
    </location>
</feature>
<evidence type="ECO:0000256" key="3">
    <source>
        <dbReference type="SAM" id="SignalP"/>
    </source>
</evidence>